<evidence type="ECO:0008006" key="2">
    <source>
        <dbReference type="Google" id="ProtNLM"/>
    </source>
</evidence>
<dbReference type="AlphaFoldDB" id="A0AAU7VMN2"/>
<organism evidence="1">
    <name type="scientific">Proteinivorax tanatarense</name>
    <dbReference type="NCBI Taxonomy" id="1260629"/>
    <lineage>
        <taxon>Bacteria</taxon>
        <taxon>Bacillati</taxon>
        <taxon>Bacillota</taxon>
        <taxon>Clostridia</taxon>
        <taxon>Eubacteriales</taxon>
        <taxon>Proteinivoracaceae</taxon>
        <taxon>Proteinivorax</taxon>
    </lineage>
</organism>
<dbReference type="EMBL" id="CP158367">
    <property type="protein sequence ID" value="XBX75364.1"/>
    <property type="molecule type" value="Genomic_DNA"/>
</dbReference>
<dbReference type="RefSeq" id="WP_350344109.1">
    <property type="nucleotide sequence ID" value="NZ_CP158367.1"/>
</dbReference>
<reference evidence="1" key="1">
    <citation type="journal article" date="2013" name="Extremophiles">
        <title>Proteinivorax tanatarense gen. nov., sp. nov., an anaerobic, haloalkaliphilic, proteolytic bacterium isolated from a decaying algal bloom, and proposal of Proteinivoraceae fam. nov.</title>
        <authorList>
            <person name="Kevbrin V."/>
            <person name="Boltyanskaya Y."/>
            <person name="Zhilina T."/>
            <person name="Kolganova T."/>
            <person name="Lavrentjeva E."/>
            <person name="Kuznetsov B."/>
        </authorList>
    </citation>
    <scope>NUCLEOTIDE SEQUENCE</scope>
    <source>
        <strain evidence="1">Z-910T</strain>
    </source>
</reference>
<reference evidence="1" key="2">
    <citation type="submission" date="2024-06" db="EMBL/GenBank/DDBJ databases">
        <authorList>
            <person name="Petrova K.O."/>
            <person name="Toshchakov S.V."/>
            <person name="Boltjanskaja Y.V."/>
            <person name="Kevbrin V."/>
        </authorList>
    </citation>
    <scope>NUCLEOTIDE SEQUENCE</scope>
    <source>
        <strain evidence="1">Z-910T</strain>
    </source>
</reference>
<proteinExistence type="predicted"/>
<accession>A0AAU7VMN2</accession>
<gene>
    <name evidence="1" type="ORF">PRVXT_000483</name>
</gene>
<sequence length="105" mass="12572">MIEKKEKLKVEEYYINNFVNLNLNRVLKKEVLSDKFLCMFASLLPWEDVLKYQAPSPNTIKYCIKAKSVIFPVKDRAVVCLKNNKKLPDYQKRYLIKLIKREQPY</sequence>
<name>A0AAU7VMN2_9FIRM</name>
<protein>
    <recommendedName>
        <fullName evidence="2">Transposase</fullName>
    </recommendedName>
</protein>
<evidence type="ECO:0000313" key="1">
    <source>
        <dbReference type="EMBL" id="XBX75364.1"/>
    </source>
</evidence>